<dbReference type="Pfam" id="PF14539">
    <property type="entry name" value="DUF4442"/>
    <property type="match status" value="1"/>
</dbReference>
<evidence type="ECO:0000313" key="2">
    <source>
        <dbReference type="Proteomes" id="UP001589832"/>
    </source>
</evidence>
<gene>
    <name evidence="1" type="ORF">ACFFGA_13065</name>
</gene>
<evidence type="ECO:0000313" key="1">
    <source>
        <dbReference type="EMBL" id="MFC0605494.1"/>
    </source>
</evidence>
<dbReference type="SUPFAM" id="SSF54637">
    <property type="entry name" value="Thioesterase/thiol ester dehydrase-isomerase"/>
    <property type="match status" value="1"/>
</dbReference>
<dbReference type="InterPro" id="IPR029069">
    <property type="entry name" value="HotDog_dom_sf"/>
</dbReference>
<accession>A0ABV6QB76</accession>
<dbReference type="Proteomes" id="UP001589832">
    <property type="component" value="Unassembled WGS sequence"/>
</dbReference>
<protein>
    <submittedName>
        <fullName evidence="1">DUF4442 domain-containing protein</fullName>
    </submittedName>
</protein>
<name>A0ABV6QB76_9FLAO</name>
<dbReference type="RefSeq" id="WP_386064742.1">
    <property type="nucleotide sequence ID" value="NZ_JBHLTQ010000006.1"/>
</dbReference>
<reference evidence="1 2" key="1">
    <citation type="submission" date="2024-09" db="EMBL/GenBank/DDBJ databases">
        <authorList>
            <person name="Sun Q."/>
            <person name="Mori K."/>
        </authorList>
    </citation>
    <scope>NUCLEOTIDE SEQUENCE [LARGE SCALE GENOMIC DNA]</scope>
    <source>
        <strain evidence="1 2">NCAIM B.02481</strain>
    </source>
</reference>
<dbReference type="InterPro" id="IPR027961">
    <property type="entry name" value="DUF4442"/>
</dbReference>
<comment type="caution">
    <text evidence="1">The sequence shown here is derived from an EMBL/GenBank/DDBJ whole genome shotgun (WGS) entry which is preliminary data.</text>
</comment>
<dbReference type="EMBL" id="JBHLTQ010000006">
    <property type="protein sequence ID" value="MFC0605494.1"/>
    <property type="molecule type" value="Genomic_DNA"/>
</dbReference>
<dbReference type="Gene3D" id="3.10.129.10">
    <property type="entry name" value="Hotdog Thioesterase"/>
    <property type="match status" value="1"/>
</dbReference>
<proteinExistence type="predicted"/>
<keyword evidence="2" id="KW-1185">Reference proteome</keyword>
<sequence>MNITPSKLNKYLMFKLPAAYFTGVRTKEINKNSCVVTVKHRWVNQNPFKSMFWAVQGMAAELTTGALVMQKIRESGKKISMLVASNNASFTKKATGIITFKCEEGLKIDEAIAKTIETGEGQTVWLNANGVNEEGVEVSSFNFEWTLKVKS</sequence>
<organism evidence="1 2">
    <name type="scientific">Winogradskyella pulchriflava</name>
    <dbReference type="NCBI Taxonomy" id="1110688"/>
    <lineage>
        <taxon>Bacteria</taxon>
        <taxon>Pseudomonadati</taxon>
        <taxon>Bacteroidota</taxon>
        <taxon>Flavobacteriia</taxon>
        <taxon>Flavobacteriales</taxon>
        <taxon>Flavobacteriaceae</taxon>
        <taxon>Winogradskyella</taxon>
    </lineage>
</organism>